<feature type="chain" id="PRO_5045942405" description="Peptidase S1 domain-containing protein" evidence="2">
    <location>
        <begin position="20"/>
        <end position="669"/>
    </location>
</feature>
<dbReference type="EnsemblMetazoa" id="AALFPA23_005530.R7066">
    <property type="protein sequence ID" value="AALFPA23_005530.P7066"/>
    <property type="gene ID" value="AALFPA23_005530"/>
</dbReference>
<dbReference type="PANTHER" id="PTHR24260:SF136">
    <property type="entry name" value="GH08193P-RELATED"/>
    <property type="match status" value="1"/>
</dbReference>
<protein>
    <recommendedName>
        <fullName evidence="3">Peptidase S1 domain-containing protein</fullName>
    </recommendedName>
</protein>
<dbReference type="Proteomes" id="UP000069940">
    <property type="component" value="Unassembled WGS sequence"/>
</dbReference>
<dbReference type="Pfam" id="PF00089">
    <property type="entry name" value="Trypsin"/>
    <property type="match status" value="2"/>
</dbReference>
<dbReference type="PROSITE" id="PS50240">
    <property type="entry name" value="TRYPSIN_DOM"/>
    <property type="match status" value="2"/>
</dbReference>
<dbReference type="InterPro" id="IPR018114">
    <property type="entry name" value="TRYPSIN_HIS"/>
</dbReference>
<keyword evidence="5" id="KW-1185">Reference proteome</keyword>
<dbReference type="SMART" id="SM00020">
    <property type="entry name" value="Tryp_SPc"/>
    <property type="match status" value="1"/>
</dbReference>
<evidence type="ECO:0000313" key="4">
    <source>
        <dbReference type="EnsemblMetazoa" id="AALFPA23_005530.P7066"/>
    </source>
</evidence>
<dbReference type="PROSITE" id="PS00134">
    <property type="entry name" value="TRYPSIN_HIS"/>
    <property type="match status" value="1"/>
</dbReference>
<name>A0ABM1Y441_AEDAL</name>
<dbReference type="GeneID" id="109409287"/>
<dbReference type="InterPro" id="IPR001314">
    <property type="entry name" value="Peptidase_S1A"/>
</dbReference>
<sequence length="669" mass="74174">MDKFCVLLALALIVLSAEGSLQSRPKVRRAVSNSNRRYQCGTKKRQVEGLITNGLTTKLGEWPWHGALFHRKNRHSKEYKCGATLIDQNFVITAGHCVVDRESGYEVNAKSVTVDFGYVQLFSSSSHGQSHGVLEIFVHPKFEKDSNKHDIAVLSLKTAVRFSDFVLPICVGLTRSDESIRDIIGQQGRAVGWGLTENDETSTDLKLAILPIVDHAECLATDPDLFGSLIYPGMFCAGFRNGTSVCNGDSGGGMYVIEGNRWFLRGITSFSGTREDGSNKCDVKNYAGFMNVQYYASWIRELISGEDELPNESTTEQTTTAQSAAIWPVAESPREVPSPTNHANYMQRESYSSCPSGQPCVPFEHCIQMQQSRGSVVQRPTQVCEITEHDSFRVEKVCCPISLPERYGGYESHGRPPFESSISCGQRRTSSHVTLTPTNPFSDEYPWMVRLKSSQDVFVCQGTLVSRRFVLISAYCKMNSTITSARLGRSYRGPRRCDFSSADCVDIAVKSITNHPRFDVASASDRDSDYNIALAELETAVDLNNNINRICLSKIDSDRDIGDVILTSWTFSDHHKEAYYNERSGRVPEITTSDSLQHVMFRDGSTLPPHQQQAQEGLLAPGAPLQWINNTGGQVVLIAVVTHRDSDGYLVSVIKPDIVDWILSVIGVS</sequence>
<dbReference type="InterPro" id="IPR051333">
    <property type="entry name" value="CLIP_Serine_Protease"/>
</dbReference>
<comment type="similarity">
    <text evidence="1">Belongs to the peptidase S1 family. CLIP subfamily.</text>
</comment>
<feature type="domain" description="Peptidase S1" evidence="3">
    <location>
        <begin position="422"/>
        <end position="667"/>
    </location>
</feature>
<evidence type="ECO:0000259" key="3">
    <source>
        <dbReference type="PROSITE" id="PS50240"/>
    </source>
</evidence>
<evidence type="ECO:0000256" key="1">
    <source>
        <dbReference type="ARBA" id="ARBA00024195"/>
    </source>
</evidence>
<evidence type="ECO:0000313" key="5">
    <source>
        <dbReference type="Proteomes" id="UP000069940"/>
    </source>
</evidence>
<dbReference type="InterPro" id="IPR001254">
    <property type="entry name" value="Trypsin_dom"/>
</dbReference>
<dbReference type="InterPro" id="IPR043504">
    <property type="entry name" value="Peptidase_S1_PA_chymotrypsin"/>
</dbReference>
<reference evidence="5" key="1">
    <citation type="journal article" date="2015" name="Proc. Natl. Acad. Sci. U.S.A.">
        <title>Genome sequence of the Asian Tiger mosquito, Aedes albopictus, reveals insights into its biology, genetics, and evolution.</title>
        <authorList>
            <person name="Chen X.G."/>
            <person name="Jiang X."/>
            <person name="Gu J."/>
            <person name="Xu M."/>
            <person name="Wu Y."/>
            <person name="Deng Y."/>
            <person name="Zhang C."/>
            <person name="Bonizzoni M."/>
            <person name="Dermauw W."/>
            <person name="Vontas J."/>
            <person name="Armbruster P."/>
            <person name="Huang X."/>
            <person name="Yang Y."/>
            <person name="Zhang H."/>
            <person name="He W."/>
            <person name="Peng H."/>
            <person name="Liu Y."/>
            <person name="Wu K."/>
            <person name="Chen J."/>
            <person name="Lirakis M."/>
            <person name="Topalis P."/>
            <person name="Van Leeuwen T."/>
            <person name="Hall A.B."/>
            <person name="Jiang X."/>
            <person name="Thorpe C."/>
            <person name="Mueller R.L."/>
            <person name="Sun C."/>
            <person name="Waterhouse R.M."/>
            <person name="Yan G."/>
            <person name="Tu Z.J."/>
            <person name="Fang X."/>
            <person name="James A.A."/>
        </authorList>
    </citation>
    <scope>NUCLEOTIDE SEQUENCE [LARGE SCALE GENOMIC DNA]</scope>
    <source>
        <strain evidence="5">Foshan</strain>
    </source>
</reference>
<dbReference type="SUPFAM" id="SSF50494">
    <property type="entry name" value="Trypsin-like serine proteases"/>
    <property type="match status" value="2"/>
</dbReference>
<dbReference type="Gene3D" id="2.40.10.10">
    <property type="entry name" value="Trypsin-like serine proteases"/>
    <property type="match status" value="2"/>
</dbReference>
<organism evidence="4 5">
    <name type="scientific">Aedes albopictus</name>
    <name type="common">Asian tiger mosquito</name>
    <name type="synonym">Stegomyia albopicta</name>
    <dbReference type="NCBI Taxonomy" id="7160"/>
    <lineage>
        <taxon>Eukaryota</taxon>
        <taxon>Metazoa</taxon>
        <taxon>Ecdysozoa</taxon>
        <taxon>Arthropoda</taxon>
        <taxon>Hexapoda</taxon>
        <taxon>Insecta</taxon>
        <taxon>Pterygota</taxon>
        <taxon>Neoptera</taxon>
        <taxon>Endopterygota</taxon>
        <taxon>Diptera</taxon>
        <taxon>Nematocera</taxon>
        <taxon>Culicoidea</taxon>
        <taxon>Culicidae</taxon>
        <taxon>Culicinae</taxon>
        <taxon>Aedini</taxon>
        <taxon>Aedes</taxon>
        <taxon>Stegomyia</taxon>
    </lineage>
</organism>
<dbReference type="PANTHER" id="PTHR24260">
    <property type="match status" value="1"/>
</dbReference>
<keyword evidence="2" id="KW-0732">Signal</keyword>
<evidence type="ECO:0000256" key="2">
    <source>
        <dbReference type="SAM" id="SignalP"/>
    </source>
</evidence>
<reference evidence="4" key="2">
    <citation type="submission" date="2025-05" db="UniProtKB">
        <authorList>
            <consortium name="EnsemblMetazoa"/>
        </authorList>
    </citation>
    <scope>IDENTIFICATION</scope>
    <source>
        <strain evidence="4">Foshan</strain>
    </source>
</reference>
<dbReference type="CDD" id="cd00190">
    <property type="entry name" value="Tryp_SPc"/>
    <property type="match status" value="1"/>
</dbReference>
<dbReference type="PRINTS" id="PR00722">
    <property type="entry name" value="CHYMOTRYPSIN"/>
</dbReference>
<proteinExistence type="inferred from homology"/>
<accession>A0ABM1Y441</accession>
<dbReference type="InterPro" id="IPR009003">
    <property type="entry name" value="Peptidase_S1_PA"/>
</dbReference>
<feature type="domain" description="Peptidase S1" evidence="3">
    <location>
        <begin position="51"/>
        <end position="304"/>
    </location>
</feature>
<feature type="signal peptide" evidence="2">
    <location>
        <begin position="1"/>
        <end position="19"/>
    </location>
</feature>
<dbReference type="RefSeq" id="XP_019538268.3">
    <property type="nucleotide sequence ID" value="XM_019682723.3"/>
</dbReference>